<reference evidence="2" key="1">
    <citation type="submission" date="2017-02" db="UniProtKB">
        <authorList>
            <consortium name="WormBaseParasite"/>
        </authorList>
    </citation>
    <scope>IDENTIFICATION</scope>
</reference>
<dbReference type="WBParaSite" id="HNAJ_0001108001-mRNA-1">
    <property type="protein sequence ID" value="HNAJ_0001108001-mRNA-1"/>
    <property type="gene ID" value="HNAJ_0001108001"/>
</dbReference>
<evidence type="ECO:0000256" key="1">
    <source>
        <dbReference type="SAM" id="Phobius"/>
    </source>
</evidence>
<evidence type="ECO:0000313" key="2">
    <source>
        <dbReference type="WBParaSite" id="HNAJ_0001108001-mRNA-1"/>
    </source>
</evidence>
<keyword evidence="1" id="KW-1133">Transmembrane helix</keyword>
<sequence>LHTVSDLCLLHLRLLCAPKLEYVIICMLPSIFTALPKPTKKALIRYPRSALNQSDVNVEALLLHIANYWPVFMGYGLPLGTLVTLSGNWYFTGDLLVSFLYPILVIGAFQISWSKILNPRHRVSPCLRDLAVISMKPALFITNTIVSITASIGLGFMFP</sequence>
<accession>A0A0R3TTM8</accession>
<name>A0A0R3TTM8_RODNA</name>
<feature type="transmembrane region" description="Helical" evidence="1">
    <location>
        <begin position="56"/>
        <end position="75"/>
    </location>
</feature>
<organism evidence="2">
    <name type="scientific">Rodentolepis nana</name>
    <name type="common">Dwarf tapeworm</name>
    <name type="synonym">Hymenolepis nana</name>
    <dbReference type="NCBI Taxonomy" id="102285"/>
    <lineage>
        <taxon>Eukaryota</taxon>
        <taxon>Metazoa</taxon>
        <taxon>Spiralia</taxon>
        <taxon>Lophotrochozoa</taxon>
        <taxon>Platyhelminthes</taxon>
        <taxon>Cestoda</taxon>
        <taxon>Eucestoda</taxon>
        <taxon>Cyclophyllidea</taxon>
        <taxon>Hymenolepididae</taxon>
        <taxon>Rodentolepis</taxon>
    </lineage>
</organism>
<feature type="transmembrane region" description="Helical" evidence="1">
    <location>
        <begin position="138"/>
        <end position="158"/>
    </location>
</feature>
<keyword evidence="1" id="KW-0472">Membrane</keyword>
<feature type="transmembrane region" description="Helical" evidence="1">
    <location>
        <begin position="20"/>
        <end position="36"/>
    </location>
</feature>
<dbReference type="AlphaFoldDB" id="A0A0R3TTM8"/>
<protein>
    <submittedName>
        <fullName evidence="2">Aa_trans domain-containing protein</fullName>
    </submittedName>
</protein>
<feature type="transmembrane region" description="Helical" evidence="1">
    <location>
        <begin position="95"/>
        <end position="117"/>
    </location>
</feature>
<keyword evidence="1" id="KW-0812">Transmembrane</keyword>
<proteinExistence type="predicted"/>